<comment type="caution">
    <text evidence="2">The sequence shown here is derived from an EMBL/GenBank/DDBJ whole genome shotgun (WGS) entry which is preliminary data.</text>
</comment>
<evidence type="ECO:0000313" key="2">
    <source>
        <dbReference type="EMBL" id="RMC09382.1"/>
    </source>
</evidence>
<reference evidence="2 3" key="1">
    <citation type="submission" date="2018-07" db="EMBL/GenBank/DDBJ databases">
        <title>A high quality draft genome assembly of the barn swallow (H. rustica rustica).</title>
        <authorList>
            <person name="Formenti G."/>
            <person name="Chiara M."/>
            <person name="Poveda L."/>
            <person name="Francoijs K.-J."/>
            <person name="Bonisoli-Alquati A."/>
            <person name="Canova L."/>
            <person name="Gianfranceschi L."/>
            <person name="Horner D.S."/>
            <person name="Saino N."/>
        </authorList>
    </citation>
    <scope>NUCLEOTIDE SEQUENCE [LARGE SCALE GENOMIC DNA]</scope>
    <source>
        <strain evidence="2">Chelidonia</strain>
        <tissue evidence="2">Blood</tissue>
    </source>
</reference>
<evidence type="ECO:0000313" key="3">
    <source>
        <dbReference type="Proteomes" id="UP000269221"/>
    </source>
</evidence>
<gene>
    <name evidence="2" type="ORF">DUI87_14390</name>
</gene>
<keyword evidence="3" id="KW-1185">Reference proteome</keyword>
<accession>A0A3M0K8F9</accession>
<dbReference type="Proteomes" id="UP000269221">
    <property type="component" value="Unassembled WGS sequence"/>
</dbReference>
<proteinExistence type="predicted"/>
<organism evidence="2 3">
    <name type="scientific">Hirundo rustica rustica</name>
    <dbReference type="NCBI Taxonomy" id="333673"/>
    <lineage>
        <taxon>Eukaryota</taxon>
        <taxon>Metazoa</taxon>
        <taxon>Chordata</taxon>
        <taxon>Craniata</taxon>
        <taxon>Vertebrata</taxon>
        <taxon>Euteleostomi</taxon>
        <taxon>Archelosauria</taxon>
        <taxon>Archosauria</taxon>
        <taxon>Dinosauria</taxon>
        <taxon>Saurischia</taxon>
        <taxon>Theropoda</taxon>
        <taxon>Coelurosauria</taxon>
        <taxon>Aves</taxon>
        <taxon>Neognathae</taxon>
        <taxon>Neoaves</taxon>
        <taxon>Telluraves</taxon>
        <taxon>Australaves</taxon>
        <taxon>Passeriformes</taxon>
        <taxon>Sylvioidea</taxon>
        <taxon>Hirundinidae</taxon>
        <taxon>Hirundo</taxon>
    </lineage>
</organism>
<name>A0A3M0K8F9_HIRRU</name>
<sequence>MTGTGGTGGTGTITGITARLLYRQHRRRLGAAGTGTGITITRHRQRATGTGTEPRAGTGHCISPPPRSWRSSHDTHVSPSRVTVSPRAGLSTSPEGPILTLR</sequence>
<dbReference type="EMBL" id="QRBI01000116">
    <property type="protein sequence ID" value="RMC09382.1"/>
    <property type="molecule type" value="Genomic_DNA"/>
</dbReference>
<protein>
    <submittedName>
        <fullName evidence="2">Uncharacterized protein</fullName>
    </submittedName>
</protein>
<feature type="region of interest" description="Disordered" evidence="1">
    <location>
        <begin position="32"/>
        <end position="102"/>
    </location>
</feature>
<evidence type="ECO:0000256" key="1">
    <source>
        <dbReference type="SAM" id="MobiDB-lite"/>
    </source>
</evidence>
<dbReference type="AlphaFoldDB" id="A0A3M0K8F9"/>